<feature type="transmembrane region" description="Helical" evidence="7">
    <location>
        <begin position="213"/>
        <end position="235"/>
    </location>
</feature>
<dbReference type="CDD" id="cd06261">
    <property type="entry name" value="TM_PBP2"/>
    <property type="match status" value="1"/>
</dbReference>
<dbReference type="PROSITE" id="PS50928">
    <property type="entry name" value="ABC_TM1"/>
    <property type="match status" value="1"/>
</dbReference>
<keyword evidence="3" id="KW-1003">Cell membrane</keyword>
<feature type="transmembrane region" description="Helical" evidence="7">
    <location>
        <begin position="273"/>
        <end position="292"/>
    </location>
</feature>
<dbReference type="InterPro" id="IPR035906">
    <property type="entry name" value="MetI-like_sf"/>
</dbReference>
<dbReference type="PANTHER" id="PTHR43744:SF12">
    <property type="entry name" value="ABC TRANSPORTER PERMEASE PROTEIN MG189-RELATED"/>
    <property type="match status" value="1"/>
</dbReference>
<evidence type="ECO:0000256" key="3">
    <source>
        <dbReference type="ARBA" id="ARBA00022475"/>
    </source>
</evidence>
<keyword evidence="10" id="KW-1185">Reference proteome</keyword>
<comment type="caution">
    <text evidence="9">The sequence shown here is derived from an EMBL/GenBank/DDBJ whole genome shotgun (WGS) entry which is preliminary data.</text>
</comment>
<feature type="transmembrane region" description="Helical" evidence="7">
    <location>
        <begin position="174"/>
        <end position="192"/>
    </location>
</feature>
<evidence type="ECO:0000313" key="10">
    <source>
        <dbReference type="Proteomes" id="UP001144396"/>
    </source>
</evidence>
<comment type="similarity">
    <text evidence="7">Belongs to the binding-protein-dependent transport system permease family.</text>
</comment>
<evidence type="ECO:0000256" key="7">
    <source>
        <dbReference type="RuleBase" id="RU363032"/>
    </source>
</evidence>
<keyword evidence="6 7" id="KW-0472">Membrane</keyword>
<dbReference type="GO" id="GO:0005886">
    <property type="term" value="C:plasma membrane"/>
    <property type="evidence" value="ECO:0007669"/>
    <property type="project" value="UniProtKB-SubCell"/>
</dbReference>
<feature type="transmembrane region" description="Helical" evidence="7">
    <location>
        <begin position="138"/>
        <end position="162"/>
    </location>
</feature>
<evidence type="ECO:0000256" key="6">
    <source>
        <dbReference type="ARBA" id="ARBA00023136"/>
    </source>
</evidence>
<evidence type="ECO:0000256" key="4">
    <source>
        <dbReference type="ARBA" id="ARBA00022692"/>
    </source>
</evidence>
<sequence>MSSATAHRPDTTRAIVQPADLHDEYVSRPASARKRARLAREVTSQVLLTLVLLLFLMPFIWMVATALKPGNEVFASPPSLFGSEILWSNFADAWTFVPFGRFMWNGLVVSVLGTVLVCVTSVFAAYSFARMRFRGRSALFALYLVTLLVPQEVVVIPMFIFMQELGWQNSYQALILPWAFTAFGTFLLRQFFLTVPRELEEAATVDGASRLRILLTIIVPIAKPAIGVLAVFTFINYWNSFLWPLIIISTQDMATVPIGLNSFLGQQGNQWQLLMAASTISMLPTALIVIFLQRHLVKGIALSGLGGR</sequence>
<evidence type="ECO:0000256" key="2">
    <source>
        <dbReference type="ARBA" id="ARBA00022448"/>
    </source>
</evidence>
<evidence type="ECO:0000256" key="5">
    <source>
        <dbReference type="ARBA" id="ARBA00022989"/>
    </source>
</evidence>
<feature type="transmembrane region" description="Helical" evidence="7">
    <location>
        <begin position="102"/>
        <end position="126"/>
    </location>
</feature>
<dbReference type="AlphaFoldDB" id="A0A9W6CYT7"/>
<feature type="transmembrane region" description="Helical" evidence="7">
    <location>
        <begin position="42"/>
        <end position="64"/>
    </location>
</feature>
<dbReference type="PANTHER" id="PTHR43744">
    <property type="entry name" value="ABC TRANSPORTER PERMEASE PROTEIN MG189-RELATED-RELATED"/>
    <property type="match status" value="1"/>
</dbReference>
<dbReference type="Pfam" id="PF00528">
    <property type="entry name" value="BPD_transp_1"/>
    <property type="match status" value="1"/>
</dbReference>
<evidence type="ECO:0000259" key="8">
    <source>
        <dbReference type="PROSITE" id="PS50928"/>
    </source>
</evidence>
<reference evidence="9" key="1">
    <citation type="submission" date="2022-12" db="EMBL/GenBank/DDBJ databases">
        <title>Reference genome sequencing for broad-spectrum identification of bacterial and archaeal isolates by mass spectrometry.</title>
        <authorList>
            <person name="Sekiguchi Y."/>
            <person name="Tourlousse D.M."/>
        </authorList>
    </citation>
    <scope>NUCLEOTIDE SEQUENCE</scope>
    <source>
        <strain evidence="9">14</strain>
    </source>
</reference>
<proteinExistence type="inferred from homology"/>
<dbReference type="Gene3D" id="1.10.3720.10">
    <property type="entry name" value="MetI-like"/>
    <property type="match status" value="1"/>
</dbReference>
<evidence type="ECO:0000256" key="1">
    <source>
        <dbReference type="ARBA" id="ARBA00004651"/>
    </source>
</evidence>
<dbReference type="RefSeq" id="WP_281884588.1">
    <property type="nucleotide sequence ID" value="NZ_BSDP01000001.1"/>
</dbReference>
<dbReference type="Proteomes" id="UP001144396">
    <property type="component" value="Unassembled WGS sequence"/>
</dbReference>
<dbReference type="GO" id="GO:0055085">
    <property type="term" value="P:transmembrane transport"/>
    <property type="evidence" value="ECO:0007669"/>
    <property type="project" value="InterPro"/>
</dbReference>
<keyword evidence="2 7" id="KW-0813">Transport</keyword>
<protein>
    <submittedName>
        <fullName evidence="9">ABC transporter permease</fullName>
    </submittedName>
</protein>
<accession>A0A9W6CYT7</accession>
<gene>
    <name evidence="9" type="ORF">ARHIZOSPH14_20160</name>
</gene>
<comment type="subcellular location">
    <subcellularLocation>
        <location evidence="1 7">Cell membrane</location>
        <topology evidence="1 7">Multi-pass membrane protein</topology>
    </subcellularLocation>
</comment>
<dbReference type="SUPFAM" id="SSF161098">
    <property type="entry name" value="MetI-like"/>
    <property type="match status" value="1"/>
</dbReference>
<dbReference type="EMBL" id="BSDP01000001">
    <property type="protein sequence ID" value="GLI27774.1"/>
    <property type="molecule type" value="Genomic_DNA"/>
</dbReference>
<keyword evidence="4 7" id="KW-0812">Transmembrane</keyword>
<name>A0A9W6CYT7_9MICO</name>
<evidence type="ECO:0000313" key="9">
    <source>
        <dbReference type="EMBL" id="GLI27774.1"/>
    </source>
</evidence>
<dbReference type="InterPro" id="IPR000515">
    <property type="entry name" value="MetI-like"/>
</dbReference>
<feature type="domain" description="ABC transmembrane type-1" evidence="8">
    <location>
        <begin position="103"/>
        <end position="292"/>
    </location>
</feature>
<organism evidence="9 10">
    <name type="scientific">Agromyces rhizosphaerae</name>
    <dbReference type="NCBI Taxonomy" id="88374"/>
    <lineage>
        <taxon>Bacteria</taxon>
        <taxon>Bacillati</taxon>
        <taxon>Actinomycetota</taxon>
        <taxon>Actinomycetes</taxon>
        <taxon>Micrococcales</taxon>
        <taxon>Microbacteriaceae</taxon>
        <taxon>Agromyces</taxon>
    </lineage>
</organism>
<keyword evidence="5 7" id="KW-1133">Transmembrane helix</keyword>